<reference evidence="3" key="1">
    <citation type="submission" date="2022-11" db="UniProtKB">
        <authorList>
            <consortium name="WormBaseParasite"/>
        </authorList>
    </citation>
    <scope>IDENTIFICATION</scope>
</reference>
<dbReference type="AlphaFoldDB" id="A0A915E7G1"/>
<dbReference type="GO" id="GO:0006508">
    <property type="term" value="P:proteolysis"/>
    <property type="evidence" value="ECO:0007669"/>
    <property type="project" value="InterPro"/>
</dbReference>
<dbReference type="Gene3D" id="3.90.70.10">
    <property type="entry name" value="Cysteine proteinases"/>
    <property type="match status" value="1"/>
</dbReference>
<dbReference type="SUPFAM" id="SSF54001">
    <property type="entry name" value="Cysteine proteinases"/>
    <property type="match status" value="1"/>
</dbReference>
<evidence type="ECO:0000313" key="3">
    <source>
        <dbReference type="WBParaSite" id="jg3638"/>
    </source>
</evidence>
<name>A0A915E7G1_9BILA</name>
<keyword evidence="2" id="KW-1185">Reference proteome</keyword>
<dbReference type="GO" id="GO:0008234">
    <property type="term" value="F:cysteine-type peptidase activity"/>
    <property type="evidence" value="ECO:0007669"/>
    <property type="project" value="InterPro"/>
</dbReference>
<proteinExistence type="predicted"/>
<feature type="domain" description="Peptidase C1A papain C-terminal" evidence="1">
    <location>
        <begin position="25"/>
        <end position="66"/>
    </location>
</feature>
<dbReference type="WBParaSite" id="jg3638">
    <property type="protein sequence ID" value="jg3638"/>
    <property type="gene ID" value="jg3638"/>
</dbReference>
<dbReference type="InterPro" id="IPR000668">
    <property type="entry name" value="Peptidase_C1A_C"/>
</dbReference>
<dbReference type="InterPro" id="IPR038765">
    <property type="entry name" value="Papain-like_cys_pep_sf"/>
</dbReference>
<protein>
    <submittedName>
        <fullName evidence="3">Peptidase C1A papain C-terminal domain-containing protein</fullName>
    </submittedName>
</protein>
<dbReference type="Proteomes" id="UP000887574">
    <property type="component" value="Unplaced"/>
</dbReference>
<sequence>MDIAACMETLCVETLSVLGSHNVNVPESMDWRDHGYVTESRTRECAALGWAFSATGSLEGQHKRSKGIWLLNDMLVYGCSFLAYPYEASLDECTLIAALLVLKILASWTCGRQ</sequence>
<organism evidence="2 3">
    <name type="scientific">Ditylenchus dipsaci</name>
    <dbReference type="NCBI Taxonomy" id="166011"/>
    <lineage>
        <taxon>Eukaryota</taxon>
        <taxon>Metazoa</taxon>
        <taxon>Ecdysozoa</taxon>
        <taxon>Nematoda</taxon>
        <taxon>Chromadorea</taxon>
        <taxon>Rhabditida</taxon>
        <taxon>Tylenchina</taxon>
        <taxon>Tylenchomorpha</taxon>
        <taxon>Sphaerularioidea</taxon>
        <taxon>Anguinidae</taxon>
        <taxon>Anguininae</taxon>
        <taxon>Ditylenchus</taxon>
    </lineage>
</organism>
<evidence type="ECO:0000313" key="2">
    <source>
        <dbReference type="Proteomes" id="UP000887574"/>
    </source>
</evidence>
<dbReference type="Pfam" id="PF00112">
    <property type="entry name" value="Peptidase_C1"/>
    <property type="match status" value="1"/>
</dbReference>
<evidence type="ECO:0000259" key="1">
    <source>
        <dbReference type="Pfam" id="PF00112"/>
    </source>
</evidence>
<accession>A0A915E7G1</accession>